<feature type="compositionally biased region" description="Basic and acidic residues" evidence="1">
    <location>
        <begin position="83"/>
        <end position="117"/>
    </location>
</feature>
<feature type="compositionally biased region" description="Polar residues" evidence="1">
    <location>
        <begin position="158"/>
        <end position="170"/>
    </location>
</feature>
<dbReference type="EMBL" id="JASNQZ010000011">
    <property type="protein sequence ID" value="KAL0951313.1"/>
    <property type="molecule type" value="Genomic_DNA"/>
</dbReference>
<comment type="caution">
    <text evidence="2">The sequence shown here is derived from an EMBL/GenBank/DDBJ whole genome shotgun (WGS) entry which is preliminary data.</text>
</comment>
<gene>
    <name evidence="2" type="ORF">HGRIS_008019</name>
</gene>
<evidence type="ECO:0000256" key="1">
    <source>
        <dbReference type="SAM" id="MobiDB-lite"/>
    </source>
</evidence>
<name>A0ABR3J737_9AGAR</name>
<protein>
    <submittedName>
        <fullName evidence="2">Uncharacterized protein</fullName>
    </submittedName>
</protein>
<feature type="region of interest" description="Disordered" evidence="1">
    <location>
        <begin position="52"/>
        <end position="170"/>
    </location>
</feature>
<organism evidence="2 3">
    <name type="scientific">Hohenbuehelia grisea</name>
    <dbReference type="NCBI Taxonomy" id="104357"/>
    <lineage>
        <taxon>Eukaryota</taxon>
        <taxon>Fungi</taxon>
        <taxon>Dikarya</taxon>
        <taxon>Basidiomycota</taxon>
        <taxon>Agaricomycotina</taxon>
        <taxon>Agaricomycetes</taxon>
        <taxon>Agaricomycetidae</taxon>
        <taxon>Agaricales</taxon>
        <taxon>Pleurotineae</taxon>
        <taxon>Pleurotaceae</taxon>
        <taxon>Hohenbuehelia</taxon>
    </lineage>
</organism>
<reference evidence="3" key="1">
    <citation type="submission" date="2024-06" db="EMBL/GenBank/DDBJ databases">
        <title>Multi-omics analyses provide insights into the biosynthesis of the anticancer antibiotic pleurotin in Hohenbuehelia grisea.</title>
        <authorList>
            <person name="Weaver J.A."/>
            <person name="Alberti F."/>
        </authorList>
    </citation>
    <scope>NUCLEOTIDE SEQUENCE [LARGE SCALE GENOMIC DNA]</scope>
    <source>
        <strain evidence="3">T-177</strain>
    </source>
</reference>
<proteinExistence type="predicted"/>
<dbReference type="Proteomes" id="UP001556367">
    <property type="component" value="Unassembled WGS sequence"/>
</dbReference>
<evidence type="ECO:0000313" key="3">
    <source>
        <dbReference type="Proteomes" id="UP001556367"/>
    </source>
</evidence>
<sequence>MKWSYRTEIDHFHKFVDVLTERGVDMSKAKISKAEAALWGIEQLAKVRKKEKELVDKGKKKVKEGAQKLVPRRSSGDNQWKLDILHGRHRSDEAEETSKENDEIEESPSKHPDKENEAALEGKPSNASQNARGEDGDMDSSAKSHQRASDDEADKETVTSPSQPEEGQPG</sequence>
<keyword evidence="3" id="KW-1185">Reference proteome</keyword>
<accession>A0ABR3J737</accession>
<evidence type="ECO:0000313" key="2">
    <source>
        <dbReference type="EMBL" id="KAL0951313.1"/>
    </source>
</evidence>